<keyword evidence="2" id="KW-1185">Reference proteome</keyword>
<dbReference type="RefSeq" id="WP_162033464.1">
    <property type="nucleotide sequence ID" value="NZ_CACVBR010000029.1"/>
</dbReference>
<organism evidence="1 2">
    <name type="scientific">Chryseobacterium potabilaquae</name>
    <dbReference type="NCBI Taxonomy" id="2675057"/>
    <lineage>
        <taxon>Bacteria</taxon>
        <taxon>Pseudomonadati</taxon>
        <taxon>Bacteroidota</taxon>
        <taxon>Flavobacteriia</taxon>
        <taxon>Flavobacteriales</taxon>
        <taxon>Weeksellaceae</taxon>
        <taxon>Chryseobacterium group</taxon>
        <taxon>Chryseobacterium</taxon>
    </lineage>
</organism>
<protein>
    <recommendedName>
        <fullName evidence="3">Helix-turn-helix domain-containing protein</fullName>
    </recommendedName>
</protein>
<evidence type="ECO:0000313" key="1">
    <source>
        <dbReference type="EMBL" id="CAA7196683.1"/>
    </source>
</evidence>
<evidence type="ECO:0008006" key="3">
    <source>
        <dbReference type="Google" id="ProtNLM"/>
    </source>
</evidence>
<sequence>MIKIVDYKRIFFDILDKKHPEKKEICQELLSKKNLSVLDIIELNKKIFGVPDADTAAFNQGHRAYTRSSILQILDYQKKYRLNNSQVARHFKTSRHTIRKWKNRYLI</sequence>
<name>A0A6N4X8X3_9FLAO</name>
<proteinExistence type="predicted"/>
<dbReference type="EMBL" id="CACVBR010000029">
    <property type="protein sequence ID" value="CAA7196683.1"/>
    <property type="molecule type" value="Genomic_DNA"/>
</dbReference>
<dbReference type="AlphaFoldDB" id="A0A6N4X8X3"/>
<accession>A0A6N4X8X3</accession>
<evidence type="ECO:0000313" key="2">
    <source>
        <dbReference type="Proteomes" id="UP000445144"/>
    </source>
</evidence>
<reference evidence="1 2" key="1">
    <citation type="submission" date="2020-01" db="EMBL/GenBank/DDBJ databases">
        <authorList>
            <person name="Rodrigo-Torres L."/>
            <person name="Arahal R. D."/>
            <person name="Lucena T."/>
        </authorList>
    </citation>
    <scope>NUCLEOTIDE SEQUENCE [LARGE SCALE GENOMIC DNA]</scope>
    <source>
        <strain evidence="1 2">CECT 9293</strain>
    </source>
</reference>
<dbReference type="Proteomes" id="UP000445144">
    <property type="component" value="Unassembled WGS sequence"/>
</dbReference>
<gene>
    <name evidence="1" type="ORF">CHRY9293_02759</name>
</gene>